<gene>
    <name evidence="1" type="ORF">HNQ79_000634</name>
</gene>
<dbReference type="Gene3D" id="3.40.50.720">
    <property type="entry name" value="NAD(P)-binding Rossmann-like Domain"/>
    <property type="match status" value="1"/>
</dbReference>
<accession>A0A7X0HB26</accession>
<reference evidence="1 2" key="1">
    <citation type="submission" date="2020-08" db="EMBL/GenBank/DDBJ databases">
        <title>Genomic Encyclopedia of Type Strains, Phase IV (KMG-IV): sequencing the most valuable type-strain genomes for metagenomic binning, comparative biology and taxonomic classification.</title>
        <authorList>
            <person name="Goeker M."/>
        </authorList>
    </citation>
    <scope>NUCLEOTIDE SEQUENCE [LARGE SCALE GENOMIC DNA]</scope>
    <source>
        <strain evidence="1 2">DSM 40141</strain>
    </source>
</reference>
<dbReference type="RefSeq" id="WP_229923223.1">
    <property type="nucleotide sequence ID" value="NZ_BNBN01000002.1"/>
</dbReference>
<protein>
    <submittedName>
        <fullName evidence="1">NAD(P)-dependent dehydrogenase (Short-subunit alcohol dehydrogenase family)</fullName>
    </submittedName>
</protein>
<dbReference type="EMBL" id="JACHEM010000002">
    <property type="protein sequence ID" value="MBB6434186.1"/>
    <property type="molecule type" value="Genomic_DNA"/>
</dbReference>
<keyword evidence="2" id="KW-1185">Reference proteome</keyword>
<dbReference type="Pfam" id="PF00106">
    <property type="entry name" value="adh_short"/>
    <property type="match status" value="1"/>
</dbReference>
<evidence type="ECO:0000313" key="1">
    <source>
        <dbReference type="EMBL" id="MBB6434186.1"/>
    </source>
</evidence>
<dbReference type="InterPro" id="IPR036291">
    <property type="entry name" value="NAD(P)-bd_dom_sf"/>
</dbReference>
<dbReference type="InterPro" id="IPR002347">
    <property type="entry name" value="SDR_fam"/>
</dbReference>
<dbReference type="AlphaFoldDB" id="A0A7X0HB26"/>
<name>A0A7X0HB26_9ACTN</name>
<dbReference type="Proteomes" id="UP000540423">
    <property type="component" value="Unassembled WGS sequence"/>
</dbReference>
<dbReference type="SUPFAM" id="SSF51735">
    <property type="entry name" value="NAD(P)-binding Rossmann-fold domains"/>
    <property type="match status" value="1"/>
</dbReference>
<proteinExistence type="predicted"/>
<sequence>MRRSAYDFADRTAFITGAAGGIGRATSVLLAEAGATVHCADRDVDPYPP</sequence>
<comment type="caution">
    <text evidence="1">The sequence shown here is derived from an EMBL/GenBank/DDBJ whole genome shotgun (WGS) entry which is preliminary data.</text>
</comment>
<evidence type="ECO:0000313" key="2">
    <source>
        <dbReference type="Proteomes" id="UP000540423"/>
    </source>
</evidence>
<organism evidence="1 2">
    <name type="scientific">Streptomyces candidus</name>
    <dbReference type="NCBI Taxonomy" id="67283"/>
    <lineage>
        <taxon>Bacteria</taxon>
        <taxon>Bacillati</taxon>
        <taxon>Actinomycetota</taxon>
        <taxon>Actinomycetes</taxon>
        <taxon>Kitasatosporales</taxon>
        <taxon>Streptomycetaceae</taxon>
        <taxon>Streptomyces</taxon>
    </lineage>
</organism>